<organism evidence="1 2">
    <name type="scientific">Methylobacterium frigidaeris</name>
    <dbReference type="NCBI Taxonomy" id="2038277"/>
    <lineage>
        <taxon>Bacteria</taxon>
        <taxon>Pseudomonadati</taxon>
        <taxon>Pseudomonadota</taxon>
        <taxon>Alphaproteobacteria</taxon>
        <taxon>Hyphomicrobiales</taxon>
        <taxon>Methylobacteriaceae</taxon>
        <taxon>Methylobacterium</taxon>
    </lineage>
</organism>
<comment type="caution">
    <text evidence="1">The sequence shown here is derived from an EMBL/GenBank/DDBJ whole genome shotgun (WGS) entry which is preliminary data.</text>
</comment>
<gene>
    <name evidence="1" type="ORF">MPEAHAMD_6956</name>
</gene>
<dbReference type="AlphaFoldDB" id="A0AA37M8I5"/>
<reference evidence="1" key="2">
    <citation type="submission" date="2021-08" db="EMBL/GenBank/DDBJ databases">
        <authorList>
            <person name="Tani A."/>
            <person name="Ola A."/>
            <person name="Ogura Y."/>
            <person name="Katsura K."/>
            <person name="Hayashi T."/>
        </authorList>
    </citation>
    <scope>NUCLEOTIDE SEQUENCE</scope>
    <source>
        <strain evidence="1">JCM 32048</strain>
    </source>
</reference>
<proteinExistence type="predicted"/>
<keyword evidence="2" id="KW-1185">Reference proteome</keyword>
<protein>
    <submittedName>
        <fullName evidence="1">Uncharacterized protein</fullName>
    </submittedName>
</protein>
<dbReference type="EMBL" id="BPQJ01000078">
    <property type="protein sequence ID" value="GJD66758.1"/>
    <property type="molecule type" value="Genomic_DNA"/>
</dbReference>
<dbReference type="RefSeq" id="WP_099900221.1">
    <property type="nucleotide sequence ID" value="NZ_BPQJ01000078.1"/>
</dbReference>
<evidence type="ECO:0000313" key="2">
    <source>
        <dbReference type="Proteomes" id="UP001055286"/>
    </source>
</evidence>
<sequence length="60" mass="7193">MGSLVLAPEHDEESWWPAIVMSVKAKGRLELRWRDWFDEPAFVRRRDQIALLNPRLFLDE</sequence>
<accession>A0AA37M8I5</accession>
<reference evidence="1" key="1">
    <citation type="journal article" date="2016" name="Front. Microbiol.">
        <title>Genome Sequence of the Piezophilic, Mesophilic Sulfate-Reducing Bacterium Desulfovibrio indicus J2T.</title>
        <authorList>
            <person name="Cao J."/>
            <person name="Maignien L."/>
            <person name="Shao Z."/>
            <person name="Alain K."/>
            <person name="Jebbar M."/>
        </authorList>
    </citation>
    <scope>NUCLEOTIDE SEQUENCE</scope>
    <source>
        <strain evidence="1">JCM 32048</strain>
    </source>
</reference>
<evidence type="ECO:0000313" key="1">
    <source>
        <dbReference type="EMBL" id="GJD66758.1"/>
    </source>
</evidence>
<name>A0AA37M8I5_9HYPH</name>
<dbReference type="Proteomes" id="UP001055286">
    <property type="component" value="Unassembled WGS sequence"/>
</dbReference>